<dbReference type="Pfam" id="PF14620">
    <property type="entry name" value="YPEB_PepSY1-2"/>
    <property type="match status" value="1"/>
</dbReference>
<proteinExistence type="predicted"/>
<dbReference type="InterPro" id="IPR014239">
    <property type="entry name" value="YpeB_PepSY1-2"/>
</dbReference>
<reference evidence="4" key="2">
    <citation type="submission" date="2021-04" db="EMBL/GenBank/DDBJ databases">
        <authorList>
            <person name="Gilroy R."/>
        </authorList>
    </citation>
    <scope>NUCLEOTIDE SEQUENCE</scope>
    <source>
        <strain evidence="4">26628</strain>
    </source>
</reference>
<gene>
    <name evidence="4" type="ORF">H9737_06730</name>
</gene>
<feature type="non-terminal residue" evidence="4">
    <location>
        <position position="1"/>
    </location>
</feature>
<accession>A0A9D2ARL9</accession>
<protein>
    <submittedName>
        <fullName evidence="4">Germination protein YpeB</fullName>
    </submittedName>
</protein>
<evidence type="ECO:0000256" key="1">
    <source>
        <dbReference type="SAM" id="MobiDB-lite"/>
    </source>
</evidence>
<dbReference type="GO" id="GO:0009847">
    <property type="term" value="P:spore germination"/>
    <property type="evidence" value="ECO:0007669"/>
    <property type="project" value="InterPro"/>
</dbReference>
<name>A0A9D2ARL9_9FIRM</name>
<dbReference type="Proteomes" id="UP000824249">
    <property type="component" value="Unassembled WGS sequence"/>
</dbReference>
<organism evidence="4 5">
    <name type="scientific">Candidatus Borkfalkia faecigallinarum</name>
    <dbReference type="NCBI Taxonomy" id="2838509"/>
    <lineage>
        <taxon>Bacteria</taxon>
        <taxon>Bacillati</taxon>
        <taxon>Bacillota</taxon>
        <taxon>Clostridia</taxon>
        <taxon>Christensenellales</taxon>
        <taxon>Christensenellaceae</taxon>
        <taxon>Candidatus Borkfalkia</taxon>
    </lineage>
</organism>
<feature type="domain" description="PepSY" evidence="2">
    <location>
        <begin position="231"/>
        <end position="268"/>
    </location>
</feature>
<feature type="domain" description="Sporulation protein YpeB PepSY1 and PepSY2" evidence="3">
    <location>
        <begin position="56"/>
        <end position="208"/>
    </location>
</feature>
<evidence type="ECO:0000313" key="4">
    <source>
        <dbReference type="EMBL" id="HIX47365.1"/>
    </source>
</evidence>
<sequence>LPPQGEGASEGERPQPPFGPLPQGEGASEGERPQPPFGLPPQGEGAPEGSLLAAAPALSEREIGERAQSLFASYGCKDAAVVGRAERRGVACFEVEFSDGEGRPYTALLTERGGYLAFLDGHEDCSRLLFDRDACVEAARKFLDGCGYAGLVPVWATEGGSECRVEFVPEEEGVLLYTDRVMVKVCRGRGEVTGLDARLYLRCHKERAFAEPAVARETVEANAARRMDLLGVRAALIPRAGRELLCWEVRGTAGGRLYYAYVDAATGETAEIRTVCADGMLH</sequence>
<dbReference type="EMBL" id="DXFD01000100">
    <property type="protein sequence ID" value="HIX47365.1"/>
    <property type="molecule type" value="Genomic_DNA"/>
</dbReference>
<evidence type="ECO:0000259" key="3">
    <source>
        <dbReference type="Pfam" id="PF14620"/>
    </source>
</evidence>
<dbReference type="InterPro" id="IPR025711">
    <property type="entry name" value="PepSY"/>
</dbReference>
<feature type="region of interest" description="Disordered" evidence="1">
    <location>
        <begin position="1"/>
        <end position="49"/>
    </location>
</feature>
<comment type="caution">
    <text evidence="4">The sequence shown here is derived from an EMBL/GenBank/DDBJ whole genome shotgun (WGS) entry which is preliminary data.</text>
</comment>
<dbReference type="Pfam" id="PF03413">
    <property type="entry name" value="PepSY"/>
    <property type="match status" value="1"/>
</dbReference>
<evidence type="ECO:0000313" key="5">
    <source>
        <dbReference type="Proteomes" id="UP000824249"/>
    </source>
</evidence>
<evidence type="ECO:0000259" key="2">
    <source>
        <dbReference type="Pfam" id="PF03413"/>
    </source>
</evidence>
<dbReference type="AlphaFoldDB" id="A0A9D2ARL9"/>
<reference evidence="4" key="1">
    <citation type="journal article" date="2021" name="PeerJ">
        <title>Extensive microbial diversity within the chicken gut microbiome revealed by metagenomics and culture.</title>
        <authorList>
            <person name="Gilroy R."/>
            <person name="Ravi A."/>
            <person name="Getino M."/>
            <person name="Pursley I."/>
            <person name="Horton D.L."/>
            <person name="Alikhan N.F."/>
            <person name="Baker D."/>
            <person name="Gharbi K."/>
            <person name="Hall N."/>
            <person name="Watson M."/>
            <person name="Adriaenssens E.M."/>
            <person name="Foster-Nyarko E."/>
            <person name="Jarju S."/>
            <person name="Secka A."/>
            <person name="Antonio M."/>
            <person name="Oren A."/>
            <person name="Chaudhuri R.R."/>
            <person name="La Ragione R."/>
            <person name="Hildebrand F."/>
            <person name="Pallen M.J."/>
        </authorList>
    </citation>
    <scope>NUCLEOTIDE SEQUENCE</scope>
    <source>
        <strain evidence="4">26628</strain>
    </source>
</reference>